<proteinExistence type="predicted"/>
<dbReference type="RefSeq" id="WP_207338632.1">
    <property type="nucleotide sequence ID" value="NZ_JAFMYU010000035.1"/>
</dbReference>
<keyword evidence="1" id="KW-0732">Signal</keyword>
<feature type="signal peptide" evidence="1">
    <location>
        <begin position="1"/>
        <end position="19"/>
    </location>
</feature>
<name>A0A939GDP3_9BACT</name>
<dbReference type="EMBL" id="JAFMYU010000035">
    <property type="protein sequence ID" value="MBO0934667.1"/>
    <property type="molecule type" value="Genomic_DNA"/>
</dbReference>
<evidence type="ECO:0008006" key="4">
    <source>
        <dbReference type="Google" id="ProtNLM"/>
    </source>
</evidence>
<gene>
    <name evidence="2" type="ORF">J2I48_26900</name>
</gene>
<evidence type="ECO:0000313" key="2">
    <source>
        <dbReference type="EMBL" id="MBO0934667.1"/>
    </source>
</evidence>
<feature type="chain" id="PRO_5038085420" description="Curlin associated repeat-containing protein" evidence="1">
    <location>
        <begin position="20"/>
        <end position="168"/>
    </location>
</feature>
<dbReference type="AlphaFoldDB" id="A0A939GDP3"/>
<organism evidence="2 3">
    <name type="scientific">Fibrella aquatilis</name>
    <dbReference type="NCBI Taxonomy" id="2817059"/>
    <lineage>
        <taxon>Bacteria</taxon>
        <taxon>Pseudomonadati</taxon>
        <taxon>Bacteroidota</taxon>
        <taxon>Cytophagia</taxon>
        <taxon>Cytophagales</taxon>
        <taxon>Spirosomataceae</taxon>
        <taxon>Fibrella</taxon>
    </lineage>
</organism>
<dbReference type="Proteomes" id="UP000664795">
    <property type="component" value="Unassembled WGS sequence"/>
</dbReference>
<comment type="caution">
    <text evidence="2">The sequence shown here is derived from an EMBL/GenBank/DDBJ whole genome shotgun (WGS) entry which is preliminary data.</text>
</comment>
<protein>
    <recommendedName>
        <fullName evidence="4">Curlin associated repeat-containing protein</fullName>
    </recommendedName>
</protein>
<sequence length="168" mass="17608">MKKLSFSFLLLGLTHWAVAQTNAQSEAFWTEVSPGTIVNRSAIVAGSQPAPTVSNEVMLSQQGNNNQLRYTNASGQAGNQATFIQQGDNNRLSLDVDGTNNTYRVAQLGSGNELQLSGVRGSGAQLDLRQNGNGNSLISTGMPFGGSSASAIRIEQSGGARAIVTSTY</sequence>
<reference evidence="2 3" key="1">
    <citation type="submission" date="2021-03" db="EMBL/GenBank/DDBJ databases">
        <title>Fibrella sp. HMF5036 genome sequencing and assembly.</title>
        <authorList>
            <person name="Kang H."/>
            <person name="Kim H."/>
            <person name="Bae S."/>
            <person name="Joh K."/>
        </authorList>
    </citation>
    <scope>NUCLEOTIDE SEQUENCE [LARGE SCALE GENOMIC DNA]</scope>
    <source>
        <strain evidence="2 3">HMF5036</strain>
    </source>
</reference>
<evidence type="ECO:0000256" key="1">
    <source>
        <dbReference type="SAM" id="SignalP"/>
    </source>
</evidence>
<accession>A0A939GDP3</accession>
<evidence type="ECO:0000313" key="3">
    <source>
        <dbReference type="Proteomes" id="UP000664795"/>
    </source>
</evidence>
<keyword evidence="3" id="KW-1185">Reference proteome</keyword>